<dbReference type="GO" id="GO:0009228">
    <property type="term" value="P:thiamine biosynthetic process"/>
    <property type="evidence" value="ECO:0007669"/>
    <property type="project" value="UniProtKB-KW"/>
</dbReference>
<protein>
    <recommendedName>
        <fullName evidence="10">Thiamine pyrimidine synthase</fullName>
    </recommendedName>
</protein>
<evidence type="ECO:0000256" key="7">
    <source>
        <dbReference type="ARBA" id="ARBA00022898"/>
    </source>
</evidence>
<evidence type="ECO:0000256" key="6">
    <source>
        <dbReference type="ARBA" id="ARBA00022723"/>
    </source>
</evidence>
<dbReference type="InterPro" id="IPR027939">
    <property type="entry name" value="NMT1/THI5"/>
</dbReference>
<keyword evidence="9" id="KW-0408">Iron</keyword>
<dbReference type="InterPro" id="IPR015168">
    <property type="entry name" value="SsuA/THI5"/>
</dbReference>
<reference evidence="14" key="1">
    <citation type="submission" date="2020-12" db="EMBL/GenBank/DDBJ databases">
        <title>Bacterial taxonomy.</title>
        <authorList>
            <person name="Pan X."/>
        </authorList>
    </citation>
    <scope>NUCLEOTIDE SEQUENCE</scope>
    <source>
        <strain evidence="14">B2012</strain>
    </source>
</reference>
<comment type="subunit">
    <text evidence="4">Homodimer.</text>
</comment>
<dbReference type="Gene3D" id="3.40.190.10">
    <property type="entry name" value="Periplasmic binding protein-like II"/>
    <property type="match status" value="2"/>
</dbReference>
<evidence type="ECO:0000313" key="14">
    <source>
        <dbReference type="EMBL" id="MBJ3776915.1"/>
    </source>
</evidence>
<evidence type="ECO:0000256" key="10">
    <source>
        <dbReference type="ARBA" id="ARBA00033171"/>
    </source>
</evidence>
<accession>A0A934IQN8</accession>
<evidence type="ECO:0000259" key="13">
    <source>
        <dbReference type="Pfam" id="PF09084"/>
    </source>
</evidence>
<keyword evidence="5" id="KW-0808">Transferase</keyword>
<evidence type="ECO:0000256" key="8">
    <source>
        <dbReference type="ARBA" id="ARBA00022977"/>
    </source>
</evidence>
<evidence type="ECO:0000256" key="1">
    <source>
        <dbReference type="ARBA" id="ARBA00003469"/>
    </source>
</evidence>
<keyword evidence="7" id="KW-0663">Pyridoxal phosphate</keyword>
<comment type="catalytic activity">
    <reaction evidence="11">
        <text>N(6)-(pyridoxal phosphate)-L-lysyl-[4-amino-5-hydroxymethyl-2-methylpyrimidine phosphate synthase] + L-histidyl-[4-amino-5-hydroxymethyl-2-methylpyrimidine phosphate synthase] + 2 Fe(3+) + 4 H2O = L-lysyl-[4-amino-5-hydroxymethyl-2-methylpyrimidine phosphate synthase] + (2S)-2-amino-5-hydroxy-4-oxopentanoyl-[4-amino-5-hydroxymethyl-2-methylpyrimidine phosphate synthase] + 4-amino-2-methyl-5-(phosphooxymethyl)pyrimidine + 3-oxopropanoate + 2 Fe(2+) + 2 H(+)</text>
        <dbReference type="Rhea" id="RHEA:65756"/>
        <dbReference type="Rhea" id="RHEA-COMP:16892"/>
        <dbReference type="Rhea" id="RHEA-COMP:16893"/>
        <dbReference type="Rhea" id="RHEA-COMP:16894"/>
        <dbReference type="Rhea" id="RHEA-COMP:16895"/>
        <dbReference type="ChEBI" id="CHEBI:15377"/>
        <dbReference type="ChEBI" id="CHEBI:15378"/>
        <dbReference type="ChEBI" id="CHEBI:29033"/>
        <dbReference type="ChEBI" id="CHEBI:29034"/>
        <dbReference type="ChEBI" id="CHEBI:29969"/>
        <dbReference type="ChEBI" id="CHEBI:29979"/>
        <dbReference type="ChEBI" id="CHEBI:33190"/>
        <dbReference type="ChEBI" id="CHEBI:58354"/>
        <dbReference type="ChEBI" id="CHEBI:143915"/>
        <dbReference type="ChEBI" id="CHEBI:157692"/>
    </reaction>
    <physiologicalReaction direction="left-to-right" evidence="11">
        <dbReference type="Rhea" id="RHEA:65757"/>
    </physiologicalReaction>
</comment>
<evidence type="ECO:0000256" key="2">
    <source>
        <dbReference type="ARBA" id="ARBA00004948"/>
    </source>
</evidence>
<dbReference type="AlphaFoldDB" id="A0A934IQN8"/>
<keyword evidence="15" id="KW-1185">Reference proteome</keyword>
<dbReference type="EMBL" id="JAEKJA010000011">
    <property type="protein sequence ID" value="MBJ3776915.1"/>
    <property type="molecule type" value="Genomic_DNA"/>
</dbReference>
<organism evidence="14 15">
    <name type="scientific">Acuticoccus mangrovi</name>
    <dbReference type="NCBI Taxonomy" id="2796142"/>
    <lineage>
        <taxon>Bacteria</taxon>
        <taxon>Pseudomonadati</taxon>
        <taxon>Pseudomonadota</taxon>
        <taxon>Alphaproteobacteria</taxon>
        <taxon>Hyphomicrobiales</taxon>
        <taxon>Amorphaceae</taxon>
        <taxon>Acuticoccus</taxon>
    </lineage>
</organism>
<evidence type="ECO:0000313" key="15">
    <source>
        <dbReference type="Proteomes" id="UP000609531"/>
    </source>
</evidence>
<evidence type="ECO:0000256" key="5">
    <source>
        <dbReference type="ARBA" id="ARBA00022679"/>
    </source>
</evidence>
<comment type="function">
    <text evidence="1">Responsible for the formation of the pyrimidine heterocycle in the thiamine biosynthesis pathway. Catalyzes the formation of hydroxymethylpyrimidine phosphate (HMP-P) from histidine and pyridoxal phosphate (PLP). The protein uses PLP and the active site histidine to form HMP-P, generating an inactive enzyme. The enzyme can only undergo a single turnover, which suggests it is a suicide enzyme.</text>
</comment>
<dbReference type="SUPFAM" id="SSF53850">
    <property type="entry name" value="Periplasmic binding protein-like II"/>
    <property type="match status" value="1"/>
</dbReference>
<sequence>MLNRRAFGVCMVTALALSGSLPAAAQDLKEATLRLPYTYNGHRSPYLLGVEKGFYAEEGIDLTVLEGKGVSTSMQLLAAGQDTFAVAEPPALMLAVEKGMPLTQVVQLYQTNPTAIVTWTDLDISGPEGLVGKTVAVIQGDASTTMFYAMLNKNGIDRNAVKVVASDGGTRIQNFLSKRTEAVTAFANDSVIGLQALTDGKTSDFLYADFGIDTMGEGIAVNNETLESDPELVRGFVKATLRSYAYALEHPEESIDVLAQYSPKIDKAVEVEKLKATAALMTGPATEEHGIGWLDEAKLADAEALMLEYGGLKTKFDDLSVLYTNEFVPD</sequence>
<keyword evidence="12" id="KW-0732">Signal</keyword>
<dbReference type="PANTHER" id="PTHR31528">
    <property type="entry name" value="4-AMINO-5-HYDROXYMETHYL-2-METHYLPYRIMIDINE PHOSPHATE SYNTHASE THI11-RELATED"/>
    <property type="match status" value="1"/>
</dbReference>
<evidence type="ECO:0000256" key="3">
    <source>
        <dbReference type="ARBA" id="ARBA00009406"/>
    </source>
</evidence>
<feature type="chain" id="PRO_5038048146" description="Thiamine pyrimidine synthase" evidence="12">
    <location>
        <begin position="26"/>
        <end position="330"/>
    </location>
</feature>
<evidence type="ECO:0000256" key="9">
    <source>
        <dbReference type="ARBA" id="ARBA00023004"/>
    </source>
</evidence>
<feature type="domain" description="SsuA/THI5-like" evidence="13">
    <location>
        <begin position="44"/>
        <end position="253"/>
    </location>
</feature>
<keyword evidence="6" id="KW-0479">Metal-binding</keyword>
<evidence type="ECO:0000256" key="12">
    <source>
        <dbReference type="SAM" id="SignalP"/>
    </source>
</evidence>
<evidence type="ECO:0000256" key="11">
    <source>
        <dbReference type="ARBA" id="ARBA00048179"/>
    </source>
</evidence>
<dbReference type="GO" id="GO:0016740">
    <property type="term" value="F:transferase activity"/>
    <property type="evidence" value="ECO:0007669"/>
    <property type="project" value="UniProtKB-KW"/>
</dbReference>
<evidence type="ECO:0000256" key="4">
    <source>
        <dbReference type="ARBA" id="ARBA00011738"/>
    </source>
</evidence>
<gene>
    <name evidence="14" type="ORF">JCR33_14510</name>
</gene>
<dbReference type="PANTHER" id="PTHR31528:SF1">
    <property type="entry name" value="4-AMINO-5-HYDROXYMETHYL-2-METHYLPYRIMIDINE PHOSPHATE SYNTHASE THI11-RELATED"/>
    <property type="match status" value="1"/>
</dbReference>
<comment type="pathway">
    <text evidence="2">Cofactor biosynthesis; thiamine diphosphate biosynthesis.</text>
</comment>
<dbReference type="Pfam" id="PF09084">
    <property type="entry name" value="NMT1"/>
    <property type="match status" value="1"/>
</dbReference>
<comment type="caution">
    <text evidence="14">The sequence shown here is derived from an EMBL/GenBank/DDBJ whole genome shotgun (WGS) entry which is preliminary data.</text>
</comment>
<feature type="signal peptide" evidence="12">
    <location>
        <begin position="1"/>
        <end position="25"/>
    </location>
</feature>
<name>A0A934IQN8_9HYPH</name>
<proteinExistence type="inferred from homology"/>
<dbReference type="GO" id="GO:0046872">
    <property type="term" value="F:metal ion binding"/>
    <property type="evidence" value="ECO:0007669"/>
    <property type="project" value="UniProtKB-KW"/>
</dbReference>
<dbReference type="Proteomes" id="UP000609531">
    <property type="component" value="Unassembled WGS sequence"/>
</dbReference>
<keyword evidence="8" id="KW-0784">Thiamine biosynthesis</keyword>
<comment type="similarity">
    <text evidence="3">Belongs to the NMT1/THI5 family.</text>
</comment>